<protein>
    <recommendedName>
        <fullName evidence="4">Retrotransposon gag domain-containing protein</fullName>
    </recommendedName>
</protein>
<evidence type="ECO:0008006" key="4">
    <source>
        <dbReference type="Google" id="ProtNLM"/>
    </source>
</evidence>
<feature type="compositionally biased region" description="Polar residues" evidence="1">
    <location>
        <begin position="1"/>
        <end position="38"/>
    </location>
</feature>
<name>A0A8H3TRB3_9TREE</name>
<gene>
    <name evidence="2" type="ORF">NliqN6_1572</name>
</gene>
<feature type="compositionally biased region" description="Basic and acidic residues" evidence="1">
    <location>
        <begin position="39"/>
        <end position="55"/>
    </location>
</feature>
<feature type="region of interest" description="Disordered" evidence="1">
    <location>
        <begin position="1"/>
        <end position="59"/>
    </location>
</feature>
<organism evidence="2 3">
    <name type="scientific">Naganishia liquefaciens</name>
    <dbReference type="NCBI Taxonomy" id="104408"/>
    <lineage>
        <taxon>Eukaryota</taxon>
        <taxon>Fungi</taxon>
        <taxon>Dikarya</taxon>
        <taxon>Basidiomycota</taxon>
        <taxon>Agaricomycotina</taxon>
        <taxon>Tremellomycetes</taxon>
        <taxon>Filobasidiales</taxon>
        <taxon>Filobasidiaceae</taxon>
        <taxon>Naganishia</taxon>
    </lineage>
</organism>
<keyword evidence="3" id="KW-1185">Reference proteome</keyword>
<sequence>MSNDPESSIRSSTLTPLSEASHTVNIHSPTTPTPADSVSNRRTELPPRPHPERTSRLPLMPELTAKASGVSNAELQDLITEMQHSFQQQLQQQLQQQQRDFENRIESLMIGKGKAPEFSLPSIEKVSASSPPTMPTNQQEHVEGPIEDTHFGIASNEPIEPTDGGSRFPRARNSHQGLGLTEIRGNKGEDVEVWIEQVSAIFDSNRCSNEDIVALLSVILKDTALKWFTRLGQKGRAKFPTWMDWQEGLRQRFLQANYLAEKKRLWKKRDLRANEDMADYFDAKVDLQAYVFDEDTPEIELILDILEGLPEYMLPTLKSSITADMDLSDFRRILLDYEKGLR</sequence>
<comment type="caution">
    <text evidence="2">The sequence shown here is derived from an EMBL/GenBank/DDBJ whole genome shotgun (WGS) entry which is preliminary data.</text>
</comment>
<evidence type="ECO:0000256" key="1">
    <source>
        <dbReference type="SAM" id="MobiDB-lite"/>
    </source>
</evidence>
<dbReference type="AlphaFoldDB" id="A0A8H3TRB3"/>
<dbReference type="EMBL" id="BLZA01000011">
    <property type="protein sequence ID" value="GHJ85170.1"/>
    <property type="molecule type" value="Genomic_DNA"/>
</dbReference>
<dbReference type="Proteomes" id="UP000620104">
    <property type="component" value="Unassembled WGS sequence"/>
</dbReference>
<accession>A0A8H3TRB3</accession>
<reference evidence="2" key="1">
    <citation type="submission" date="2020-07" db="EMBL/GenBank/DDBJ databases">
        <title>Draft Genome Sequence of a Deep-Sea Yeast, Naganishia (Cryptococcus) liquefaciens strain N6.</title>
        <authorList>
            <person name="Han Y.W."/>
            <person name="Kajitani R."/>
            <person name="Morimoto H."/>
            <person name="Parhat M."/>
            <person name="Tsubouchi H."/>
            <person name="Bakenova O."/>
            <person name="Ogata M."/>
            <person name="Argunhan B."/>
            <person name="Aoki R."/>
            <person name="Kajiwara S."/>
            <person name="Itoh T."/>
            <person name="Iwasaki H."/>
        </authorList>
    </citation>
    <scope>NUCLEOTIDE SEQUENCE</scope>
    <source>
        <strain evidence="2">N6</strain>
    </source>
</reference>
<evidence type="ECO:0000313" key="3">
    <source>
        <dbReference type="Proteomes" id="UP000620104"/>
    </source>
</evidence>
<proteinExistence type="predicted"/>
<dbReference type="OrthoDB" id="2589454at2759"/>
<evidence type="ECO:0000313" key="2">
    <source>
        <dbReference type="EMBL" id="GHJ85170.1"/>
    </source>
</evidence>